<dbReference type="Gene3D" id="3.30.420.10">
    <property type="entry name" value="Ribonuclease H-like superfamily/Ribonuclease H"/>
    <property type="match status" value="1"/>
</dbReference>
<dbReference type="PANTHER" id="PTHR47326">
    <property type="entry name" value="TRANSPOSABLE ELEMENT TC3 TRANSPOSASE-LIKE PROTEIN"/>
    <property type="match status" value="1"/>
</dbReference>
<proteinExistence type="predicted"/>
<feature type="compositionally biased region" description="Low complexity" evidence="1">
    <location>
        <begin position="125"/>
        <end position="134"/>
    </location>
</feature>
<dbReference type="EMBL" id="JAJSOF020000001">
    <property type="protein sequence ID" value="KAJ4451451.1"/>
    <property type="molecule type" value="Genomic_DNA"/>
</dbReference>
<evidence type="ECO:0000313" key="3">
    <source>
        <dbReference type="Proteomes" id="UP001148838"/>
    </source>
</evidence>
<evidence type="ECO:0000256" key="1">
    <source>
        <dbReference type="SAM" id="MobiDB-lite"/>
    </source>
</evidence>
<dbReference type="PANTHER" id="PTHR47326:SF1">
    <property type="entry name" value="HTH PSQ-TYPE DOMAIN-CONTAINING PROTEIN"/>
    <property type="match status" value="1"/>
</dbReference>
<feature type="region of interest" description="Disordered" evidence="1">
    <location>
        <begin position="122"/>
        <end position="147"/>
    </location>
</feature>
<organism evidence="2 3">
    <name type="scientific">Periplaneta americana</name>
    <name type="common">American cockroach</name>
    <name type="synonym">Blatta americana</name>
    <dbReference type="NCBI Taxonomy" id="6978"/>
    <lineage>
        <taxon>Eukaryota</taxon>
        <taxon>Metazoa</taxon>
        <taxon>Ecdysozoa</taxon>
        <taxon>Arthropoda</taxon>
        <taxon>Hexapoda</taxon>
        <taxon>Insecta</taxon>
        <taxon>Pterygota</taxon>
        <taxon>Neoptera</taxon>
        <taxon>Polyneoptera</taxon>
        <taxon>Dictyoptera</taxon>
        <taxon>Blattodea</taxon>
        <taxon>Blattoidea</taxon>
        <taxon>Blattidae</taxon>
        <taxon>Blattinae</taxon>
        <taxon>Periplaneta</taxon>
    </lineage>
</organism>
<sequence length="238" mass="26075">MAGLCEGGNDPSGSLKAICRWIGRNGPIAWTARSPDLTPLDFFLWGCMKEKMYQTEITIREELVAKMNTAAMEIHQHGLDNVQREFRRHAEVCVRLVMYRSAMPRRQSSHLQTSLDVEDKELAESVESVRSSSAGGSGEGGDPDKQAPAFSILATSSVSIRDLGLIGADVTDECHKQGSPTGPKGESREQLNLATVVAKELDHLDLSTFPRMFGGGVRGRQVKSARARHHIEITFADV</sequence>
<comment type="caution">
    <text evidence="2">The sequence shown here is derived from an EMBL/GenBank/DDBJ whole genome shotgun (WGS) entry which is preliminary data.</text>
</comment>
<reference evidence="2 3" key="1">
    <citation type="journal article" date="2022" name="Allergy">
        <title>Genome assembly and annotation of Periplaneta americana reveal a comprehensive cockroach allergen profile.</title>
        <authorList>
            <person name="Wang L."/>
            <person name="Xiong Q."/>
            <person name="Saelim N."/>
            <person name="Wang L."/>
            <person name="Nong W."/>
            <person name="Wan A.T."/>
            <person name="Shi M."/>
            <person name="Liu X."/>
            <person name="Cao Q."/>
            <person name="Hui J.H.L."/>
            <person name="Sookrung N."/>
            <person name="Leung T.F."/>
            <person name="Tungtrongchitr A."/>
            <person name="Tsui S.K.W."/>
        </authorList>
    </citation>
    <scope>NUCLEOTIDE SEQUENCE [LARGE SCALE GENOMIC DNA]</scope>
    <source>
        <strain evidence="2">PWHHKU_190912</strain>
    </source>
</reference>
<dbReference type="Proteomes" id="UP001148838">
    <property type="component" value="Unassembled WGS sequence"/>
</dbReference>
<keyword evidence="3" id="KW-1185">Reference proteome</keyword>
<dbReference type="InterPro" id="IPR036397">
    <property type="entry name" value="RNaseH_sf"/>
</dbReference>
<accession>A0ABQ8TXK8</accession>
<gene>
    <name evidence="2" type="ORF">ANN_02913</name>
</gene>
<protein>
    <submittedName>
        <fullName evidence="2">Uncharacterized protein</fullName>
    </submittedName>
</protein>
<name>A0ABQ8TXK8_PERAM</name>
<evidence type="ECO:0000313" key="2">
    <source>
        <dbReference type="EMBL" id="KAJ4451451.1"/>
    </source>
</evidence>